<organism evidence="2">
    <name type="scientific">termite gut metagenome</name>
    <dbReference type="NCBI Taxonomy" id="433724"/>
    <lineage>
        <taxon>unclassified sequences</taxon>
        <taxon>metagenomes</taxon>
        <taxon>organismal metagenomes</taxon>
    </lineage>
</organism>
<reference evidence="2" key="1">
    <citation type="submission" date="2019-03" db="EMBL/GenBank/DDBJ databases">
        <title>Single cell metagenomics reveals metabolic interactions within the superorganism composed of flagellate Streblomastix strix and complex community of Bacteroidetes bacteria on its surface.</title>
        <authorList>
            <person name="Treitli S.C."/>
            <person name="Kolisko M."/>
            <person name="Husnik F."/>
            <person name="Keeling P."/>
            <person name="Hampl V."/>
        </authorList>
    </citation>
    <scope>NUCLEOTIDE SEQUENCE</scope>
    <source>
        <strain evidence="2">STM</strain>
    </source>
</reference>
<accession>A0A5J4SI74</accession>
<evidence type="ECO:0000313" key="2">
    <source>
        <dbReference type="EMBL" id="KAA6345954.1"/>
    </source>
</evidence>
<feature type="region of interest" description="Disordered" evidence="1">
    <location>
        <begin position="1"/>
        <end position="28"/>
    </location>
</feature>
<gene>
    <name evidence="2" type="ORF">EZS27_006494</name>
    <name evidence="3" type="ORF">EZS27_006513</name>
</gene>
<name>A0A5J4SI74_9ZZZZ</name>
<evidence type="ECO:0000256" key="1">
    <source>
        <dbReference type="SAM" id="MobiDB-lite"/>
    </source>
</evidence>
<proteinExistence type="predicted"/>
<sequence length="63" mass="7363">MGKFKKLLKPDNLIGGKNSTENNPLPLKTDESKPVVFKTVTKEEHDRFKIPIYREVYKDLYIP</sequence>
<protein>
    <submittedName>
        <fullName evidence="2">Uncharacterized protein</fullName>
    </submittedName>
</protein>
<dbReference type="EMBL" id="SNRY01000148">
    <property type="protein sequence ID" value="KAA6345973.1"/>
    <property type="molecule type" value="Genomic_DNA"/>
</dbReference>
<evidence type="ECO:0000313" key="3">
    <source>
        <dbReference type="EMBL" id="KAA6345973.1"/>
    </source>
</evidence>
<dbReference type="EMBL" id="SNRY01000148">
    <property type="protein sequence ID" value="KAA6345954.1"/>
    <property type="molecule type" value="Genomic_DNA"/>
</dbReference>
<comment type="caution">
    <text evidence="2">The sequence shown here is derived from an EMBL/GenBank/DDBJ whole genome shotgun (WGS) entry which is preliminary data.</text>
</comment>
<dbReference type="AlphaFoldDB" id="A0A5J4SI74"/>